<dbReference type="Pfam" id="PF07993">
    <property type="entry name" value="NAD_binding_4"/>
    <property type="match status" value="1"/>
</dbReference>
<dbReference type="FunFam" id="1.10.10.10:FF:000213">
    <property type="entry name" value="Coniferyl alcohol 9-O-methyltransferase"/>
    <property type="match status" value="1"/>
</dbReference>
<dbReference type="PANTHER" id="PTHR11746">
    <property type="entry name" value="O-METHYLTRANSFERASE"/>
    <property type="match status" value="1"/>
</dbReference>
<evidence type="ECO:0000259" key="13">
    <source>
        <dbReference type="Pfam" id="PF08100"/>
    </source>
</evidence>
<dbReference type="CDD" id="cd02440">
    <property type="entry name" value="AdoMet_MTases"/>
    <property type="match status" value="1"/>
</dbReference>
<keyword evidence="15" id="KW-1185">Reference proteome</keyword>
<keyword evidence="3" id="KW-0597">Phosphoprotein</keyword>
<dbReference type="Gene3D" id="3.40.50.150">
    <property type="entry name" value="Vaccinia Virus protein VP39"/>
    <property type="match status" value="1"/>
</dbReference>
<dbReference type="InterPro" id="IPR012967">
    <property type="entry name" value="COMT_dimerisation"/>
</dbReference>
<keyword evidence="2" id="KW-0596">Phosphopantetheine</keyword>
<dbReference type="InterPro" id="IPR036390">
    <property type="entry name" value="WH_DNA-bd_sf"/>
</dbReference>
<evidence type="ECO:0000256" key="1">
    <source>
        <dbReference type="ARBA" id="ARBA00004514"/>
    </source>
</evidence>
<dbReference type="PROSITE" id="PS51683">
    <property type="entry name" value="SAM_OMT_II"/>
    <property type="match status" value="1"/>
</dbReference>
<dbReference type="Gene3D" id="1.10.10.10">
    <property type="entry name" value="Winged helix-like DNA-binding domain superfamily/Winged helix DNA-binding domain"/>
    <property type="match status" value="1"/>
</dbReference>
<evidence type="ECO:0000313" key="15">
    <source>
        <dbReference type="Proteomes" id="UP001161247"/>
    </source>
</evidence>
<evidence type="ECO:0000259" key="12">
    <source>
        <dbReference type="Pfam" id="PF07993"/>
    </source>
</evidence>
<comment type="subcellular location">
    <subcellularLocation>
        <location evidence="1">Cytoplasm</location>
        <location evidence="1">Cytosol</location>
    </subcellularLocation>
</comment>
<evidence type="ECO:0000256" key="10">
    <source>
        <dbReference type="ARBA" id="ARBA00093595"/>
    </source>
</evidence>
<dbReference type="InterPro" id="IPR036388">
    <property type="entry name" value="WH-like_DNA-bd_sf"/>
</dbReference>
<dbReference type="Gene3D" id="3.40.50.720">
    <property type="entry name" value="NAD(P)-binding Rossmann-like Domain"/>
    <property type="match status" value="1"/>
</dbReference>
<name>A0AAV1C3B9_OLDCO</name>
<dbReference type="InterPro" id="IPR013120">
    <property type="entry name" value="FAR_NAD-bd"/>
</dbReference>
<evidence type="ECO:0000256" key="4">
    <source>
        <dbReference type="ARBA" id="ARBA00022589"/>
    </source>
</evidence>
<proteinExistence type="inferred from homology"/>
<dbReference type="GO" id="GO:0008171">
    <property type="term" value="F:O-methyltransferase activity"/>
    <property type="evidence" value="ECO:0007669"/>
    <property type="project" value="InterPro"/>
</dbReference>
<dbReference type="Pfam" id="PF00891">
    <property type="entry name" value="Methyltransf_2"/>
    <property type="match status" value="1"/>
</dbReference>
<comment type="similarity">
    <text evidence="8">Belongs to the class I-like SAM-binding methyltransferase superfamily. Cation-independent O-methyltransferase family. COMT subfamily.</text>
</comment>
<dbReference type="Pfam" id="PF08100">
    <property type="entry name" value="Dimerisation"/>
    <property type="match status" value="1"/>
</dbReference>
<gene>
    <name evidence="14" type="ORF">OLC1_LOCUS1664</name>
</gene>
<dbReference type="GO" id="GO:0032259">
    <property type="term" value="P:methylation"/>
    <property type="evidence" value="ECO:0007669"/>
    <property type="project" value="UniProtKB-KW"/>
</dbReference>
<dbReference type="InterPro" id="IPR029063">
    <property type="entry name" value="SAM-dependent_MTases_sf"/>
</dbReference>
<dbReference type="GO" id="GO:0033075">
    <property type="term" value="P:isoquinoline alkaloid biosynthetic process"/>
    <property type="evidence" value="ECO:0007669"/>
    <property type="project" value="UniProtKB-ARBA"/>
</dbReference>
<dbReference type="SUPFAM" id="SSF51735">
    <property type="entry name" value="NAD(P)-binding Rossmann-fold domains"/>
    <property type="match status" value="1"/>
</dbReference>
<dbReference type="InterPro" id="IPR016461">
    <property type="entry name" value="COMT-like"/>
</dbReference>
<evidence type="ECO:0000259" key="11">
    <source>
        <dbReference type="Pfam" id="PF00891"/>
    </source>
</evidence>
<comment type="catalytic activity">
    <reaction evidence="9">
        <text>7'-O-demethylcephaeline + S-adenosyl-L-methionine = cephaeline + S-adenosyl-L-homocysteine + H(+)</text>
        <dbReference type="Rhea" id="RHEA:80555"/>
        <dbReference type="ChEBI" id="CHEBI:15378"/>
        <dbReference type="ChEBI" id="CHEBI:57856"/>
        <dbReference type="ChEBI" id="CHEBI:59789"/>
        <dbReference type="ChEBI" id="CHEBI:231587"/>
        <dbReference type="ChEBI" id="CHEBI:231589"/>
        <dbReference type="EC" id="2.1.1.395"/>
    </reaction>
    <physiologicalReaction direction="left-to-right" evidence="9">
        <dbReference type="Rhea" id="RHEA:80556"/>
    </physiologicalReaction>
</comment>
<feature type="domain" description="Thioester reductase (TE)" evidence="12">
    <location>
        <begin position="376"/>
        <end position="487"/>
    </location>
</feature>
<keyword evidence="6" id="KW-0808">Transferase</keyword>
<evidence type="ECO:0000256" key="5">
    <source>
        <dbReference type="ARBA" id="ARBA00022603"/>
    </source>
</evidence>
<keyword evidence="5" id="KW-0489">Methyltransferase</keyword>
<keyword evidence="7" id="KW-0949">S-adenosyl-L-methionine</keyword>
<dbReference type="EMBL" id="OX459118">
    <property type="protein sequence ID" value="CAI9089295.1"/>
    <property type="molecule type" value="Genomic_DNA"/>
</dbReference>
<dbReference type="AlphaFoldDB" id="A0AAV1C3B9"/>
<dbReference type="GO" id="GO:0008757">
    <property type="term" value="F:S-adenosylmethionine-dependent methyltransferase activity"/>
    <property type="evidence" value="ECO:0007669"/>
    <property type="project" value="UniProtKB-ARBA"/>
</dbReference>
<dbReference type="InterPro" id="IPR001077">
    <property type="entry name" value="COMT_C"/>
</dbReference>
<accession>A0AAV1C3B9</accession>
<feature type="domain" description="O-methyltransferase C-terminal" evidence="11">
    <location>
        <begin position="137"/>
        <end position="359"/>
    </location>
</feature>
<evidence type="ECO:0000256" key="8">
    <source>
        <dbReference type="ARBA" id="ARBA00034481"/>
    </source>
</evidence>
<feature type="domain" description="O-methyltransferase dimerisation" evidence="13">
    <location>
        <begin position="28"/>
        <end position="116"/>
    </location>
</feature>
<dbReference type="GO" id="GO:0005829">
    <property type="term" value="C:cytosol"/>
    <property type="evidence" value="ECO:0007669"/>
    <property type="project" value="UniProtKB-SubCell"/>
</dbReference>
<keyword evidence="4" id="KW-0017">Alkaloid metabolism</keyword>
<dbReference type="FunFam" id="3.40.50.150:FF:000057">
    <property type="entry name" value="O-methyltransferase ZRP4"/>
    <property type="match status" value="1"/>
</dbReference>
<protein>
    <recommendedName>
        <fullName evidence="10">7'-O-demethylcephaeline methyltransferase</fullName>
        <ecNumber evidence="10">2.1.1.395</ecNumber>
    </recommendedName>
</protein>
<evidence type="ECO:0000256" key="9">
    <source>
        <dbReference type="ARBA" id="ARBA00093209"/>
    </source>
</evidence>
<dbReference type="SUPFAM" id="SSF53335">
    <property type="entry name" value="S-adenosyl-L-methionine-dependent methyltransferases"/>
    <property type="match status" value="1"/>
</dbReference>
<evidence type="ECO:0000256" key="3">
    <source>
        <dbReference type="ARBA" id="ARBA00022553"/>
    </source>
</evidence>
<evidence type="ECO:0000256" key="2">
    <source>
        <dbReference type="ARBA" id="ARBA00022450"/>
    </source>
</evidence>
<dbReference type="EC" id="2.1.1.395" evidence="10"/>
<sequence length="523" mass="57977">MNSFRNNGNSTQDHDDHEQLLAAQAHIWNHIFNFINSMSLKCALELGIPNIIHKHGDNQPMTLHQLVNSLPVNQEKSQFIPRLMRILTHSGFFRKEKTFGEEGYSLTPSSKLLVKDNPSSVTPFVMAMLDPLLMDPWHHLSQWFQYGSDVSVTPFTTCHGKGLWELAGDEPGLNRFFNEAMTSDCRLVSKVVIKNCGDVFLGMNSMVDVGGGTGTMAKALADAFPNLKCTVLDLPHVVDGLKNSCTEDLVFVGGDMFDAIPPADAVLLKWILHDWSDEECVQILKKCKEAIPNKKNGGKVIIIDMVIKKEEKHKGNKNGTDHEGFETQLFFDMLMMVLVTGKERNEEEWANLFHEAGFNSYTITPLLGLRSLIENDMIKPAIQGVANILRTCAKSGTAKRVVFTSSAAAVTINETSVVQGLSGMKETELMWCFFCLQKPNRGYPVSKTLAEKAAWKFAEENNLDLITVIPSLIAGLSLTPDIPSSVNFAMSLVTENEFLINGLKGMRQMLSGSHVPYSTGSCM</sequence>
<organism evidence="14 15">
    <name type="scientific">Oldenlandia corymbosa var. corymbosa</name>
    <dbReference type="NCBI Taxonomy" id="529605"/>
    <lineage>
        <taxon>Eukaryota</taxon>
        <taxon>Viridiplantae</taxon>
        <taxon>Streptophyta</taxon>
        <taxon>Embryophyta</taxon>
        <taxon>Tracheophyta</taxon>
        <taxon>Spermatophyta</taxon>
        <taxon>Magnoliopsida</taxon>
        <taxon>eudicotyledons</taxon>
        <taxon>Gunneridae</taxon>
        <taxon>Pentapetalae</taxon>
        <taxon>asterids</taxon>
        <taxon>lamiids</taxon>
        <taxon>Gentianales</taxon>
        <taxon>Rubiaceae</taxon>
        <taxon>Rubioideae</taxon>
        <taxon>Spermacoceae</taxon>
        <taxon>Hedyotis-Oldenlandia complex</taxon>
        <taxon>Oldenlandia</taxon>
    </lineage>
</organism>
<dbReference type="Proteomes" id="UP001161247">
    <property type="component" value="Chromosome 1"/>
</dbReference>
<dbReference type="GO" id="GO:0046983">
    <property type="term" value="F:protein dimerization activity"/>
    <property type="evidence" value="ECO:0007669"/>
    <property type="project" value="InterPro"/>
</dbReference>
<dbReference type="SUPFAM" id="SSF46785">
    <property type="entry name" value="Winged helix' DNA-binding domain"/>
    <property type="match status" value="1"/>
</dbReference>
<evidence type="ECO:0000313" key="14">
    <source>
        <dbReference type="EMBL" id="CAI9089295.1"/>
    </source>
</evidence>
<reference evidence="14" key="1">
    <citation type="submission" date="2023-03" db="EMBL/GenBank/DDBJ databases">
        <authorList>
            <person name="Julca I."/>
        </authorList>
    </citation>
    <scope>NUCLEOTIDE SEQUENCE</scope>
</reference>
<evidence type="ECO:0000256" key="6">
    <source>
        <dbReference type="ARBA" id="ARBA00022679"/>
    </source>
</evidence>
<dbReference type="InterPro" id="IPR036291">
    <property type="entry name" value="NAD(P)-bd_dom_sf"/>
</dbReference>
<evidence type="ECO:0000256" key="7">
    <source>
        <dbReference type="ARBA" id="ARBA00022691"/>
    </source>
</evidence>